<accession>A0A6M3K081</accession>
<sequence>MGFRKQQAVMRQVDAQDRKMVYLIARGVRLGMAGNEDYTVGMRELEITASKEENTGGAWEALITQGKG</sequence>
<organism evidence="1">
    <name type="scientific">viral metagenome</name>
    <dbReference type="NCBI Taxonomy" id="1070528"/>
    <lineage>
        <taxon>unclassified sequences</taxon>
        <taxon>metagenomes</taxon>
        <taxon>organismal metagenomes</taxon>
    </lineage>
</organism>
<name>A0A6M3K081_9ZZZZ</name>
<dbReference type="AlphaFoldDB" id="A0A6M3K081"/>
<dbReference type="EMBL" id="MT142641">
    <property type="protein sequence ID" value="QJA86542.1"/>
    <property type="molecule type" value="Genomic_DNA"/>
</dbReference>
<proteinExistence type="predicted"/>
<reference evidence="1" key="1">
    <citation type="submission" date="2020-03" db="EMBL/GenBank/DDBJ databases">
        <title>The deep terrestrial virosphere.</title>
        <authorList>
            <person name="Holmfeldt K."/>
            <person name="Nilsson E."/>
            <person name="Simone D."/>
            <person name="Lopez-Fernandez M."/>
            <person name="Wu X."/>
            <person name="de Brujin I."/>
            <person name="Lundin D."/>
            <person name="Andersson A."/>
            <person name="Bertilsson S."/>
            <person name="Dopson M."/>
        </authorList>
    </citation>
    <scope>NUCLEOTIDE SEQUENCE</scope>
    <source>
        <strain evidence="1">MM415A02041</strain>
        <strain evidence="2">MM415B03171</strain>
    </source>
</reference>
<evidence type="ECO:0000313" key="1">
    <source>
        <dbReference type="EMBL" id="QJA74347.1"/>
    </source>
</evidence>
<dbReference type="EMBL" id="MT142092">
    <property type="protein sequence ID" value="QJA74347.1"/>
    <property type="molecule type" value="Genomic_DNA"/>
</dbReference>
<evidence type="ECO:0000313" key="2">
    <source>
        <dbReference type="EMBL" id="QJA86542.1"/>
    </source>
</evidence>
<protein>
    <submittedName>
        <fullName evidence="1">Uncharacterized protein</fullName>
    </submittedName>
</protein>
<gene>
    <name evidence="1" type="ORF">MM415A02041_0005</name>
    <name evidence="2" type="ORF">MM415B03171_0013</name>
</gene>